<evidence type="ECO:0000259" key="3">
    <source>
        <dbReference type="Pfam" id="PF01555"/>
    </source>
</evidence>
<organism evidence="4">
    <name type="scientific">marine metagenome</name>
    <dbReference type="NCBI Taxonomy" id="408172"/>
    <lineage>
        <taxon>unclassified sequences</taxon>
        <taxon>metagenomes</taxon>
        <taxon>ecological metagenomes</taxon>
    </lineage>
</organism>
<feature type="domain" description="DNA methylase N-4/N-6" evidence="3">
    <location>
        <begin position="37"/>
        <end position="205"/>
    </location>
</feature>
<dbReference type="Pfam" id="PF01555">
    <property type="entry name" value="N6_N4_Mtase"/>
    <property type="match status" value="1"/>
</dbReference>
<dbReference type="InterPro" id="IPR001091">
    <property type="entry name" value="RM_Methyltransferase"/>
</dbReference>
<keyword evidence="2" id="KW-0808">Transferase</keyword>
<evidence type="ECO:0000256" key="2">
    <source>
        <dbReference type="ARBA" id="ARBA00022679"/>
    </source>
</evidence>
<dbReference type="PANTHER" id="PTHR13370">
    <property type="entry name" value="RNA METHYLASE-RELATED"/>
    <property type="match status" value="1"/>
</dbReference>
<dbReference type="GO" id="GO:0003677">
    <property type="term" value="F:DNA binding"/>
    <property type="evidence" value="ECO:0007669"/>
    <property type="project" value="InterPro"/>
</dbReference>
<dbReference type="Gene3D" id="3.40.50.150">
    <property type="entry name" value="Vaccinia Virus protein VP39"/>
    <property type="match status" value="1"/>
</dbReference>
<dbReference type="GO" id="GO:0008170">
    <property type="term" value="F:N-methyltransferase activity"/>
    <property type="evidence" value="ECO:0007669"/>
    <property type="project" value="InterPro"/>
</dbReference>
<keyword evidence="1" id="KW-0489">Methyltransferase</keyword>
<sequence length="220" mass="26162">MVNRINKIYLEDCLDRLNKSTTYDYAFFSPPDYDEMNLHPKQDEEEYSSFINRVLGNLNPSKQVVTVVISDRKFNSTIIPKHKMIIDMMFDLGYKLVSQKIWRKSASINLYRLNYAFVLSFAKRKCKQLYKKDFRIDVWDCKHQNYRGYSYNMPIEITQKCIENFTNEAELVYDPFMGVGTTAIACMNTNRFYMGSEINSETYELCMDRLTKLEGNQKWY</sequence>
<accession>A0A382RB64</accession>
<proteinExistence type="predicted"/>
<protein>
    <recommendedName>
        <fullName evidence="3">DNA methylase N-4/N-6 domain-containing protein</fullName>
    </recommendedName>
</protein>
<dbReference type="InterPro" id="IPR002941">
    <property type="entry name" value="DNA_methylase_N4/N6"/>
</dbReference>
<dbReference type="SUPFAM" id="SSF53335">
    <property type="entry name" value="S-adenosyl-L-methionine-dependent methyltransferases"/>
    <property type="match status" value="1"/>
</dbReference>
<dbReference type="PANTHER" id="PTHR13370:SF3">
    <property type="entry name" value="TRNA (GUANINE(10)-N2)-METHYLTRANSFERASE HOMOLOG"/>
    <property type="match status" value="1"/>
</dbReference>
<reference evidence="4" key="1">
    <citation type="submission" date="2018-05" db="EMBL/GenBank/DDBJ databases">
        <authorList>
            <person name="Lanie J.A."/>
            <person name="Ng W.-L."/>
            <person name="Kazmierczak K.M."/>
            <person name="Andrzejewski T.M."/>
            <person name="Davidsen T.M."/>
            <person name="Wayne K.J."/>
            <person name="Tettelin H."/>
            <person name="Glass J.I."/>
            <person name="Rusch D."/>
            <person name="Podicherti R."/>
            <person name="Tsui H.-C.T."/>
            <person name="Winkler M.E."/>
        </authorList>
    </citation>
    <scope>NUCLEOTIDE SEQUENCE</scope>
</reference>
<dbReference type="AlphaFoldDB" id="A0A382RB64"/>
<dbReference type="EMBL" id="UINC01120229">
    <property type="protein sequence ID" value="SVC94590.1"/>
    <property type="molecule type" value="Genomic_DNA"/>
</dbReference>
<dbReference type="InterPro" id="IPR029063">
    <property type="entry name" value="SAM-dependent_MTases_sf"/>
</dbReference>
<gene>
    <name evidence="4" type="ORF">METZ01_LOCUS347444</name>
</gene>
<dbReference type="PRINTS" id="PR00508">
    <property type="entry name" value="S21N4MTFRASE"/>
</dbReference>
<dbReference type="GO" id="GO:0032259">
    <property type="term" value="P:methylation"/>
    <property type="evidence" value="ECO:0007669"/>
    <property type="project" value="UniProtKB-KW"/>
</dbReference>
<evidence type="ECO:0000256" key="1">
    <source>
        <dbReference type="ARBA" id="ARBA00022603"/>
    </source>
</evidence>
<evidence type="ECO:0000313" key="4">
    <source>
        <dbReference type="EMBL" id="SVC94590.1"/>
    </source>
</evidence>
<name>A0A382RB64_9ZZZZ</name>
<dbReference type="GO" id="GO:0005737">
    <property type="term" value="C:cytoplasm"/>
    <property type="evidence" value="ECO:0007669"/>
    <property type="project" value="TreeGrafter"/>
</dbReference>